<evidence type="ECO:0000256" key="2">
    <source>
        <dbReference type="ARBA" id="ARBA00022692"/>
    </source>
</evidence>
<feature type="region of interest" description="Disordered" evidence="5">
    <location>
        <begin position="1"/>
        <end position="76"/>
    </location>
</feature>
<dbReference type="eggNOG" id="ENOG502RXZI">
    <property type="taxonomic scope" value="Eukaryota"/>
</dbReference>
<dbReference type="AlphaFoldDB" id="A0A0D9YIX5"/>
<evidence type="ECO:0000256" key="5">
    <source>
        <dbReference type="SAM" id="MobiDB-lite"/>
    </source>
</evidence>
<dbReference type="EnsemblPlants" id="OGLUM01G45390.1">
    <property type="protein sequence ID" value="OGLUM01G45390.1"/>
    <property type="gene ID" value="OGLUM01G45390"/>
</dbReference>
<evidence type="ECO:0000256" key="1">
    <source>
        <dbReference type="ARBA" id="ARBA00004167"/>
    </source>
</evidence>
<dbReference type="PANTHER" id="PTHR31234:SF42">
    <property type="entry name" value="LATE EMBRYOGENESIS ABUNDANT (LEA) HYDROXYPROLINE-RICH GLYCOPROTEIN FAMILY"/>
    <property type="match status" value="1"/>
</dbReference>
<reference evidence="8" key="2">
    <citation type="submission" date="2015-04" db="UniProtKB">
        <authorList>
            <consortium name="EnsemblPlants"/>
        </authorList>
    </citation>
    <scope>IDENTIFICATION</scope>
</reference>
<feature type="compositionally biased region" description="Basic and acidic residues" evidence="5">
    <location>
        <begin position="43"/>
        <end position="52"/>
    </location>
</feature>
<dbReference type="InterPro" id="IPR004864">
    <property type="entry name" value="LEA_2"/>
</dbReference>
<protein>
    <recommendedName>
        <fullName evidence="7">Late embryogenesis abundant protein LEA-2 subgroup domain-containing protein</fullName>
    </recommendedName>
</protein>
<dbReference type="Pfam" id="PF03168">
    <property type="entry name" value="LEA_2"/>
    <property type="match status" value="1"/>
</dbReference>
<keyword evidence="2 6" id="KW-0812">Transmembrane</keyword>
<evidence type="ECO:0000256" key="4">
    <source>
        <dbReference type="ARBA" id="ARBA00023136"/>
    </source>
</evidence>
<dbReference type="GO" id="GO:0098542">
    <property type="term" value="P:defense response to other organism"/>
    <property type="evidence" value="ECO:0007669"/>
    <property type="project" value="InterPro"/>
</dbReference>
<accession>A0A0D9YIX5</accession>
<evidence type="ECO:0000313" key="8">
    <source>
        <dbReference type="EnsemblPlants" id="OGLUM01G45390.1"/>
    </source>
</evidence>
<feature type="transmembrane region" description="Helical" evidence="6">
    <location>
        <begin position="89"/>
        <end position="113"/>
    </location>
</feature>
<reference evidence="8" key="1">
    <citation type="submission" date="2013-08" db="EMBL/GenBank/DDBJ databases">
        <title>Oryza genome evolution.</title>
        <authorList>
            <person name="Wing R.A."/>
            <person name="Panaud O."/>
            <person name="Oliveira A.C."/>
        </authorList>
    </citation>
    <scope>NUCLEOTIDE SEQUENCE</scope>
</reference>
<dbReference type="STRING" id="40148.A0A0D9YIX5"/>
<comment type="subcellular location">
    <subcellularLocation>
        <location evidence="1">Membrane</location>
        <topology evidence="1">Single-pass membrane protein</topology>
    </subcellularLocation>
</comment>
<dbReference type="Gramene" id="OGLUM01G45390.1">
    <property type="protein sequence ID" value="OGLUM01G45390.1"/>
    <property type="gene ID" value="OGLUM01G45390"/>
</dbReference>
<organism evidence="8">
    <name type="scientific">Oryza glumipatula</name>
    <dbReference type="NCBI Taxonomy" id="40148"/>
    <lineage>
        <taxon>Eukaryota</taxon>
        <taxon>Viridiplantae</taxon>
        <taxon>Streptophyta</taxon>
        <taxon>Embryophyta</taxon>
        <taxon>Tracheophyta</taxon>
        <taxon>Spermatophyta</taxon>
        <taxon>Magnoliopsida</taxon>
        <taxon>Liliopsida</taxon>
        <taxon>Poales</taxon>
        <taxon>Poaceae</taxon>
        <taxon>BOP clade</taxon>
        <taxon>Oryzoideae</taxon>
        <taxon>Oryzeae</taxon>
        <taxon>Oryzinae</taxon>
        <taxon>Oryza</taxon>
    </lineage>
</organism>
<dbReference type="PANTHER" id="PTHR31234">
    <property type="entry name" value="LATE EMBRYOGENESIS ABUNDANT (LEA) HYDROXYPROLINE-RICH GLYCOPROTEIN FAMILY"/>
    <property type="match status" value="1"/>
</dbReference>
<dbReference type="HOGENOM" id="CLU_065053_1_0_1"/>
<evidence type="ECO:0000259" key="7">
    <source>
        <dbReference type="Pfam" id="PF03168"/>
    </source>
</evidence>
<keyword evidence="9" id="KW-1185">Reference proteome</keyword>
<feature type="domain" description="Late embryogenesis abundant protein LEA-2 subgroup" evidence="7">
    <location>
        <begin position="145"/>
        <end position="231"/>
    </location>
</feature>
<evidence type="ECO:0000256" key="6">
    <source>
        <dbReference type="SAM" id="Phobius"/>
    </source>
</evidence>
<reference evidence="8" key="3">
    <citation type="submission" date="2018-05" db="EMBL/GenBank/DDBJ databases">
        <title>OgluRS3 (Oryza glumaepatula Reference Sequence Version 3).</title>
        <authorList>
            <person name="Zhang J."/>
            <person name="Kudrna D."/>
            <person name="Lee S."/>
            <person name="Talag J."/>
            <person name="Welchert J."/>
            <person name="Wing R.A."/>
        </authorList>
    </citation>
    <scope>NUCLEOTIDE SEQUENCE [LARGE SCALE GENOMIC DNA]</scope>
</reference>
<proteinExistence type="predicted"/>
<keyword evidence="3 6" id="KW-1133">Transmembrane helix</keyword>
<sequence>MRAAAASRDTKTNASGMASRPATKPWQKHAPPRRPSYVPLWQRRVEEEEEKKKQRHAAAPPRAAAPEEQQQAEKTPIKMKRKPLAFCHILFYIHVLLLIIAVCLATVAVSLAYHPKSPRLRRRTSTKRGDSARRAISANLTVLAAISNPNTKIGIVLRYVRFDLYFEDSVVAAQAVWPAPVQVAPGGSVPRRVHLVVSSVSVTRQDAALWRNATAKGGRPVALRLAGRFRTQLNFDRWFFRYRYWVKPQCTLWLDPPPSGALRRSRC</sequence>
<evidence type="ECO:0000256" key="3">
    <source>
        <dbReference type="ARBA" id="ARBA00022989"/>
    </source>
</evidence>
<feature type="compositionally biased region" description="Low complexity" evidence="5">
    <location>
        <begin position="57"/>
        <end position="73"/>
    </location>
</feature>
<dbReference type="GO" id="GO:0005886">
    <property type="term" value="C:plasma membrane"/>
    <property type="evidence" value="ECO:0007669"/>
    <property type="project" value="TreeGrafter"/>
</dbReference>
<dbReference type="InterPro" id="IPR044839">
    <property type="entry name" value="NDR1-like"/>
</dbReference>
<dbReference type="Proteomes" id="UP000026961">
    <property type="component" value="Chromosome 1"/>
</dbReference>
<keyword evidence="4 6" id="KW-0472">Membrane</keyword>
<name>A0A0D9YIX5_9ORYZ</name>
<evidence type="ECO:0000313" key="9">
    <source>
        <dbReference type="Proteomes" id="UP000026961"/>
    </source>
</evidence>